<evidence type="ECO:0000313" key="4">
    <source>
        <dbReference type="Proteomes" id="UP001255856"/>
    </source>
</evidence>
<evidence type="ECO:0000256" key="1">
    <source>
        <dbReference type="SAM" id="MobiDB-lite"/>
    </source>
</evidence>
<keyword evidence="4" id="KW-1185">Reference proteome</keyword>
<feature type="transmembrane region" description="Helical" evidence="2">
    <location>
        <begin position="75"/>
        <end position="96"/>
    </location>
</feature>
<feature type="compositionally biased region" description="Low complexity" evidence="1">
    <location>
        <begin position="129"/>
        <end position="142"/>
    </location>
</feature>
<keyword evidence="2" id="KW-0812">Transmembrane</keyword>
<feature type="transmembrane region" description="Helical" evidence="2">
    <location>
        <begin position="36"/>
        <end position="55"/>
    </location>
</feature>
<name>A0AAD9IM77_PROWI</name>
<proteinExistence type="predicted"/>
<organism evidence="3 4">
    <name type="scientific">Prototheca wickerhamii</name>
    <dbReference type="NCBI Taxonomy" id="3111"/>
    <lineage>
        <taxon>Eukaryota</taxon>
        <taxon>Viridiplantae</taxon>
        <taxon>Chlorophyta</taxon>
        <taxon>core chlorophytes</taxon>
        <taxon>Trebouxiophyceae</taxon>
        <taxon>Chlorellales</taxon>
        <taxon>Chlorellaceae</taxon>
        <taxon>Prototheca</taxon>
    </lineage>
</organism>
<sequence>MRWIFGEEAWGIKPGSTGYRAYEELELQDRRMFREFLLGFAPYAIALISSYALLWEEHILPGPSGPRRDQQMVSMFTLLSYWFWGDVAAFVALRWIDNALLALAVRMPPPGAELGPAIHPEDFARLRAGGAAPAQGSSGAGEAAKRTPNRRRGQKKTN</sequence>
<accession>A0AAD9IM77</accession>
<feature type="region of interest" description="Disordered" evidence="1">
    <location>
        <begin position="129"/>
        <end position="158"/>
    </location>
</feature>
<keyword evidence="2" id="KW-1133">Transmembrane helix</keyword>
<gene>
    <name evidence="3" type="ORF">QBZ16_002265</name>
</gene>
<feature type="compositionally biased region" description="Basic residues" evidence="1">
    <location>
        <begin position="147"/>
        <end position="158"/>
    </location>
</feature>
<dbReference type="Proteomes" id="UP001255856">
    <property type="component" value="Unassembled WGS sequence"/>
</dbReference>
<evidence type="ECO:0000313" key="3">
    <source>
        <dbReference type="EMBL" id="KAK2079870.1"/>
    </source>
</evidence>
<protein>
    <submittedName>
        <fullName evidence="3">Uncharacterized protein</fullName>
    </submittedName>
</protein>
<reference evidence="3" key="1">
    <citation type="submission" date="2021-01" db="EMBL/GenBank/DDBJ databases">
        <authorList>
            <person name="Eckstrom K.M.E."/>
        </authorList>
    </citation>
    <scope>NUCLEOTIDE SEQUENCE</scope>
    <source>
        <strain evidence="3">UVCC 0001</strain>
    </source>
</reference>
<dbReference type="AlphaFoldDB" id="A0AAD9IM77"/>
<comment type="caution">
    <text evidence="3">The sequence shown here is derived from an EMBL/GenBank/DDBJ whole genome shotgun (WGS) entry which is preliminary data.</text>
</comment>
<keyword evidence="2" id="KW-0472">Membrane</keyword>
<evidence type="ECO:0000256" key="2">
    <source>
        <dbReference type="SAM" id="Phobius"/>
    </source>
</evidence>
<dbReference type="EMBL" id="JASFZW010000002">
    <property type="protein sequence ID" value="KAK2079870.1"/>
    <property type="molecule type" value="Genomic_DNA"/>
</dbReference>